<keyword evidence="2" id="KW-1185">Reference proteome</keyword>
<evidence type="ECO:0000313" key="2">
    <source>
        <dbReference type="Proteomes" id="UP000512184"/>
    </source>
</evidence>
<proteinExistence type="predicted"/>
<dbReference type="RefSeq" id="WP_219664803.1">
    <property type="nucleotide sequence ID" value="NZ_CP063185.1"/>
</dbReference>
<reference evidence="1" key="1">
    <citation type="submission" date="2019-01" db="EMBL/GenBank/DDBJ databases">
        <title>Whole genome sequencing and annotation enables comparative genome analysis that reveals unique features of the Chlamydia suis R19 Genome.</title>
        <authorList>
            <person name="Dimond Z.E."/>
        </authorList>
    </citation>
    <scope>NUCLEOTIDE SEQUENCE [LARGE SCALE GENOMIC DNA]</scope>
    <source>
        <strain evidence="1">R19</strain>
    </source>
</reference>
<gene>
    <name evidence="1" type="primary">hypothetical protein</name>
    <name evidence="1" type="ORF">Chls_028</name>
</gene>
<name>A0ABX6IPD5_9CHLA</name>
<sequence length="54" mass="6340">MKMAFLKKIEGFGERRVGDKQIEKGSLKGEDGRVLPENRCLRYSIFHLCEEFFC</sequence>
<accession>A0ABX6IPD5</accession>
<dbReference type="Proteomes" id="UP000512184">
    <property type="component" value="Chromosome"/>
</dbReference>
<protein>
    <submittedName>
        <fullName evidence="1">Uncharacterized protein</fullName>
    </submittedName>
</protein>
<organism evidence="1 2">
    <name type="scientific">Chlamydia suis</name>
    <dbReference type="NCBI Taxonomy" id="83559"/>
    <lineage>
        <taxon>Bacteria</taxon>
        <taxon>Pseudomonadati</taxon>
        <taxon>Chlamydiota</taxon>
        <taxon>Chlamydiia</taxon>
        <taxon>Chlamydiales</taxon>
        <taxon>Chlamydiaceae</taxon>
        <taxon>Chlamydia/Chlamydophila group</taxon>
        <taxon>Chlamydia</taxon>
    </lineage>
</organism>
<evidence type="ECO:0000313" key="1">
    <source>
        <dbReference type="EMBL" id="QHP82903.1"/>
    </source>
</evidence>
<dbReference type="EMBL" id="CP035278">
    <property type="protein sequence ID" value="QHP82903.1"/>
    <property type="molecule type" value="Genomic_DNA"/>
</dbReference>